<dbReference type="OrthoDB" id="272703at2759"/>
<keyword evidence="6" id="KW-1185">Reference proteome</keyword>
<dbReference type="InterPro" id="IPR000504">
    <property type="entry name" value="RRM_dom"/>
</dbReference>
<dbReference type="Gene3D" id="3.30.70.330">
    <property type="match status" value="1"/>
</dbReference>
<sequence length="229" mass="25952">MAKKTVEKTRMKSNKWKNENVNVRRSTRASEIKPSADGFRSSLPSKRTSPRSIKTVLPPKEKSGSKDSAKKKEKKKKLPMTPTSQQSSHTNINLATPPNNSRNNSCVSVNSPTSKHNKPVKKAYVVFVGNLPYAVTKEQLEEHFRKTGGVKKIRIPKEKGTDRGRGFAYIEFKDRISHKIGLRLHHTHLGGRQINVEFTSIGGKNPKRLEKLKQKNLKLKNMRKDFCPS</sequence>
<dbReference type="AlphaFoldDB" id="A0A812DUI7"/>
<reference evidence="5" key="1">
    <citation type="submission" date="2021-01" db="EMBL/GenBank/DDBJ databases">
        <authorList>
            <person name="Li R."/>
            <person name="Bekaert M."/>
        </authorList>
    </citation>
    <scope>NUCLEOTIDE SEQUENCE</scope>
    <source>
        <strain evidence="5">Farmed</strain>
    </source>
</reference>
<evidence type="ECO:0000256" key="1">
    <source>
        <dbReference type="ARBA" id="ARBA00022884"/>
    </source>
</evidence>
<dbReference type="SMART" id="SM00360">
    <property type="entry name" value="RRM"/>
    <property type="match status" value="1"/>
</dbReference>
<feature type="compositionally biased region" description="Polar residues" evidence="3">
    <location>
        <begin position="81"/>
        <end position="98"/>
    </location>
</feature>
<name>A0A812DUI7_ACAPH</name>
<dbReference type="PANTHER" id="PTHR23236:SF51">
    <property type="entry name" value="NUCLEOLAR PROTEIN 6"/>
    <property type="match status" value="1"/>
</dbReference>
<comment type="caution">
    <text evidence="5">The sequence shown here is derived from an EMBL/GenBank/DDBJ whole genome shotgun (WGS) entry which is preliminary data.</text>
</comment>
<accession>A0A812DUI7</accession>
<dbReference type="GO" id="GO:0042274">
    <property type="term" value="P:ribosomal small subunit biogenesis"/>
    <property type="evidence" value="ECO:0007669"/>
    <property type="project" value="TreeGrafter"/>
</dbReference>
<dbReference type="GO" id="GO:0005730">
    <property type="term" value="C:nucleolus"/>
    <property type="evidence" value="ECO:0007669"/>
    <property type="project" value="TreeGrafter"/>
</dbReference>
<feature type="compositionally biased region" description="Basic and acidic residues" evidence="3">
    <location>
        <begin position="59"/>
        <end position="70"/>
    </location>
</feature>
<dbReference type="InterPro" id="IPR034228">
    <property type="entry name" value="Nop6_RRM"/>
</dbReference>
<dbReference type="InterPro" id="IPR012677">
    <property type="entry name" value="Nucleotide-bd_a/b_plait_sf"/>
</dbReference>
<proteinExistence type="predicted"/>
<evidence type="ECO:0000313" key="5">
    <source>
        <dbReference type="EMBL" id="CAE1311379.1"/>
    </source>
</evidence>
<feature type="compositionally biased region" description="Low complexity" evidence="3">
    <location>
        <begin position="99"/>
        <end position="111"/>
    </location>
</feature>
<organism evidence="5 6">
    <name type="scientific">Acanthosepion pharaonis</name>
    <name type="common">Pharaoh cuttlefish</name>
    <name type="synonym">Sepia pharaonis</name>
    <dbReference type="NCBI Taxonomy" id="158019"/>
    <lineage>
        <taxon>Eukaryota</taxon>
        <taxon>Metazoa</taxon>
        <taxon>Spiralia</taxon>
        <taxon>Lophotrochozoa</taxon>
        <taxon>Mollusca</taxon>
        <taxon>Cephalopoda</taxon>
        <taxon>Coleoidea</taxon>
        <taxon>Decapodiformes</taxon>
        <taxon>Sepiida</taxon>
        <taxon>Sepiina</taxon>
        <taxon>Sepiidae</taxon>
        <taxon>Acanthosepion</taxon>
    </lineage>
</organism>
<feature type="compositionally biased region" description="Basic and acidic residues" evidence="3">
    <location>
        <begin position="1"/>
        <end position="10"/>
    </location>
</feature>
<dbReference type="Proteomes" id="UP000597762">
    <property type="component" value="Unassembled WGS sequence"/>
</dbReference>
<evidence type="ECO:0000256" key="3">
    <source>
        <dbReference type="SAM" id="MobiDB-lite"/>
    </source>
</evidence>
<keyword evidence="1 2" id="KW-0694">RNA-binding</keyword>
<dbReference type="PANTHER" id="PTHR23236">
    <property type="entry name" value="EUKARYOTIC TRANSLATION INITIATION FACTOR 4B/4H"/>
    <property type="match status" value="1"/>
</dbReference>
<feature type="region of interest" description="Disordered" evidence="3">
    <location>
        <begin position="1"/>
        <end position="117"/>
    </location>
</feature>
<evidence type="ECO:0000259" key="4">
    <source>
        <dbReference type="PROSITE" id="PS50102"/>
    </source>
</evidence>
<dbReference type="Pfam" id="PF00076">
    <property type="entry name" value="RRM_1"/>
    <property type="match status" value="1"/>
</dbReference>
<dbReference type="InterPro" id="IPR035979">
    <property type="entry name" value="RBD_domain_sf"/>
</dbReference>
<evidence type="ECO:0000313" key="6">
    <source>
        <dbReference type="Proteomes" id="UP000597762"/>
    </source>
</evidence>
<dbReference type="GO" id="GO:0019843">
    <property type="term" value="F:rRNA binding"/>
    <property type="evidence" value="ECO:0007669"/>
    <property type="project" value="TreeGrafter"/>
</dbReference>
<evidence type="ECO:0000256" key="2">
    <source>
        <dbReference type="PROSITE-ProRule" id="PRU00176"/>
    </source>
</evidence>
<dbReference type="EMBL" id="CAHIKZ030004490">
    <property type="protein sequence ID" value="CAE1311379.1"/>
    <property type="molecule type" value="Genomic_DNA"/>
</dbReference>
<feature type="domain" description="RRM" evidence="4">
    <location>
        <begin position="124"/>
        <end position="201"/>
    </location>
</feature>
<dbReference type="CDD" id="cd12400">
    <property type="entry name" value="RRM_Nop6"/>
    <property type="match status" value="1"/>
</dbReference>
<protein>
    <submittedName>
        <fullName evidence="5">NOP6</fullName>
    </submittedName>
</protein>
<gene>
    <name evidence="5" type="ORF">SPHA_62827</name>
</gene>
<dbReference type="PROSITE" id="PS50102">
    <property type="entry name" value="RRM"/>
    <property type="match status" value="1"/>
</dbReference>
<dbReference type="SUPFAM" id="SSF54928">
    <property type="entry name" value="RNA-binding domain, RBD"/>
    <property type="match status" value="1"/>
</dbReference>
<feature type="compositionally biased region" description="Polar residues" evidence="3">
    <location>
        <begin position="42"/>
        <end position="52"/>
    </location>
</feature>